<reference evidence="2" key="1">
    <citation type="submission" date="2018-08" db="EMBL/GenBank/DDBJ databases">
        <title>HSV2 whole genome sequences from clinical isolates.</title>
        <authorList>
            <person name="Roychoudhury P."/>
            <person name="Greninger A.L."/>
            <person name="Jerome K.R."/>
            <person name="Johnston C."/>
            <person name="Wald A."/>
            <person name="Xie H."/>
        </authorList>
    </citation>
    <scope>NUCLEOTIDE SEQUENCE</scope>
    <source>
        <strain evidence="2">2006-38237</strain>
        <strain evidence="3">2012-33841_S8_L001</strain>
    </source>
</reference>
<name>A0A481T738_HHV2</name>
<dbReference type="EMBL" id="MH790567">
    <property type="protein sequence ID" value="QBH77150.1"/>
    <property type="molecule type" value="Genomic_DNA"/>
</dbReference>
<feature type="compositionally biased region" description="Basic and acidic residues" evidence="1">
    <location>
        <begin position="112"/>
        <end position="131"/>
    </location>
</feature>
<feature type="compositionally biased region" description="Gly residues" evidence="1">
    <location>
        <begin position="180"/>
        <end position="196"/>
    </location>
</feature>
<accession>A0A481T738</accession>
<protein>
    <submittedName>
        <fullName evidence="2">RL2_5</fullName>
    </submittedName>
</protein>
<sequence>MLMNFSPGAGTTQGRAGGAPGGLPSASAGGRRMLMGFLEYTRLVPGDGAAPRGGDSLPPPPPGRAAIGGIVNAAPLGEWIGAGYKAAPCDGRAAFAPRHCERRSGGPAGGGDPERQRLKPGKRETAGRRLESTLPRLMEPRPGTSSRADPGPERPPRQTPGTVRGRPPGLRPPLFPGPPGCGLGVVAGGGLGGGDA</sequence>
<evidence type="ECO:0000256" key="1">
    <source>
        <dbReference type="SAM" id="MobiDB-lite"/>
    </source>
</evidence>
<dbReference type="EMBL" id="MH790639">
    <property type="protein sequence ID" value="QBH83350.1"/>
    <property type="molecule type" value="Genomic_DNA"/>
</dbReference>
<evidence type="ECO:0000313" key="3">
    <source>
        <dbReference type="EMBL" id="QBH83350.1"/>
    </source>
</evidence>
<feature type="compositionally biased region" description="Pro residues" evidence="1">
    <location>
        <begin position="169"/>
        <end position="179"/>
    </location>
</feature>
<feature type="compositionally biased region" description="Low complexity" evidence="1">
    <location>
        <begin position="159"/>
        <end position="168"/>
    </location>
</feature>
<organism evidence="2">
    <name type="scientific">Human herpesvirus 2</name>
    <name type="common">HHV-2</name>
    <name type="synonym">Human herpes simplex virus 2</name>
    <dbReference type="NCBI Taxonomy" id="10310"/>
    <lineage>
        <taxon>Viruses</taxon>
        <taxon>Duplodnaviria</taxon>
        <taxon>Heunggongvirae</taxon>
        <taxon>Peploviricota</taxon>
        <taxon>Herviviricetes</taxon>
        <taxon>Herpesvirales</taxon>
        <taxon>Orthoherpesviridae</taxon>
        <taxon>Alphaherpesvirinae</taxon>
        <taxon>Simplexvirus</taxon>
        <taxon>Simplexvirus humanalpha2</taxon>
    </lineage>
</organism>
<feature type="region of interest" description="Disordered" evidence="1">
    <location>
        <begin position="98"/>
        <end position="196"/>
    </location>
</feature>
<organismHost>
    <name type="scientific">Homo sapiens</name>
    <name type="common">Human</name>
    <dbReference type="NCBI Taxonomy" id="9606"/>
</organismHost>
<evidence type="ECO:0000313" key="2">
    <source>
        <dbReference type="EMBL" id="QBH77150.1"/>
    </source>
</evidence>
<proteinExistence type="predicted"/>
<feature type="region of interest" description="Disordered" evidence="1">
    <location>
        <begin position="1"/>
        <end position="27"/>
    </location>
</feature>